<dbReference type="STRING" id="1196324.A374_08419"/>
<keyword evidence="2" id="KW-1185">Reference proteome</keyword>
<dbReference type="PATRIC" id="fig|1196324.3.peg.1727"/>
<sequence length="250" mass="28781">MGTYENQVQQELHSWQVELLKRPSLWDRSSKKIQNKVNGFIPAKVHDVVTKSIKSMVHATLLGSEYTSKKNERLSLSLRDSDKRADVLITTYKRTAALEGIGTGAGGLLLSLADFPLLLSIKMKFLFAIAAAYGMDVRDYRERLFILYIFQFAYGSPFRREELYQRINDYHQSKESMPSKEDYLTGIDWQALQQDYRDHIDLAKLLQLIPGFGAIVGGVVNYRFIESLGKLAKNCYRLRFIQELQNRISE</sequence>
<comment type="caution">
    <text evidence="1">The sequence shown here is derived from an EMBL/GenBank/DDBJ whole genome shotgun (WGS) entry which is preliminary data.</text>
</comment>
<dbReference type="Proteomes" id="UP000004080">
    <property type="component" value="Unassembled WGS sequence"/>
</dbReference>
<reference evidence="1 2" key="1">
    <citation type="journal article" date="2012" name="J. Bacteriol.">
        <title>Genome of Bacillus macauensis ZFHKF-1, a Long-Chain-Forming Bacterium.</title>
        <authorList>
            <person name="Cai L."/>
            <person name="Zhang T."/>
        </authorList>
    </citation>
    <scope>NUCLEOTIDE SEQUENCE [LARGE SCALE GENOMIC DNA]</scope>
    <source>
        <strain evidence="1 2">ZFHKF-1</strain>
    </source>
</reference>
<proteinExistence type="predicted"/>
<name>I8UG19_9BACL</name>
<dbReference type="eggNOG" id="ENOG502Z89E">
    <property type="taxonomic scope" value="Bacteria"/>
</dbReference>
<evidence type="ECO:0008006" key="3">
    <source>
        <dbReference type="Google" id="ProtNLM"/>
    </source>
</evidence>
<dbReference type="InterPro" id="IPR024787">
    <property type="entry name" value="EcsC"/>
</dbReference>
<evidence type="ECO:0000313" key="2">
    <source>
        <dbReference type="Proteomes" id="UP000004080"/>
    </source>
</evidence>
<protein>
    <recommendedName>
        <fullName evidence="3">EcsC family protein</fullName>
    </recommendedName>
</protein>
<dbReference type="AlphaFoldDB" id="I8UG19"/>
<dbReference type="PANTHER" id="PTHR41260">
    <property type="entry name" value="PROTEIN ECSC"/>
    <property type="match status" value="1"/>
</dbReference>
<dbReference type="PANTHER" id="PTHR41260:SF1">
    <property type="entry name" value="PROTEIN ECSC"/>
    <property type="match status" value="1"/>
</dbReference>
<accession>I8UG19</accession>
<dbReference type="OrthoDB" id="1705901at2"/>
<dbReference type="RefSeq" id="WP_007201777.1">
    <property type="nucleotide sequence ID" value="NZ_AKKV01000024.1"/>
</dbReference>
<evidence type="ECO:0000313" key="1">
    <source>
        <dbReference type="EMBL" id="EIT85845.1"/>
    </source>
</evidence>
<organism evidence="1 2">
    <name type="scientific">Fictibacillus macauensis ZFHKF-1</name>
    <dbReference type="NCBI Taxonomy" id="1196324"/>
    <lineage>
        <taxon>Bacteria</taxon>
        <taxon>Bacillati</taxon>
        <taxon>Bacillota</taxon>
        <taxon>Bacilli</taxon>
        <taxon>Bacillales</taxon>
        <taxon>Fictibacillaceae</taxon>
        <taxon>Fictibacillus</taxon>
    </lineage>
</organism>
<gene>
    <name evidence="1" type="ORF">A374_08419</name>
</gene>
<dbReference type="Pfam" id="PF12787">
    <property type="entry name" value="EcsC"/>
    <property type="match status" value="1"/>
</dbReference>
<dbReference type="EMBL" id="AKKV01000024">
    <property type="protein sequence ID" value="EIT85845.1"/>
    <property type="molecule type" value="Genomic_DNA"/>
</dbReference>